<gene>
    <name evidence="1" type="ORF">H5410_032183</name>
</gene>
<sequence length="154" mass="16992">MAISVSSSGTTTSRIAVRVDVVELCSDSCFLLLWGGVGNMIEAGVTLVAYANNQSLLHYYLWLSTSRIAASRDLPLLSSSSLVLYSASRPQQSPTFFFFLLQSSDLLHDLSSPLLHDLSISTINLTKVEVDSTRSTRDKMSRAVFREALSRKKR</sequence>
<dbReference type="Proteomes" id="UP000824120">
    <property type="component" value="Chromosome 6"/>
</dbReference>
<name>A0A9J5YLE5_SOLCO</name>
<organism evidence="1 2">
    <name type="scientific">Solanum commersonii</name>
    <name type="common">Commerson's wild potato</name>
    <name type="synonym">Commerson's nightshade</name>
    <dbReference type="NCBI Taxonomy" id="4109"/>
    <lineage>
        <taxon>Eukaryota</taxon>
        <taxon>Viridiplantae</taxon>
        <taxon>Streptophyta</taxon>
        <taxon>Embryophyta</taxon>
        <taxon>Tracheophyta</taxon>
        <taxon>Spermatophyta</taxon>
        <taxon>Magnoliopsida</taxon>
        <taxon>eudicotyledons</taxon>
        <taxon>Gunneridae</taxon>
        <taxon>Pentapetalae</taxon>
        <taxon>asterids</taxon>
        <taxon>lamiids</taxon>
        <taxon>Solanales</taxon>
        <taxon>Solanaceae</taxon>
        <taxon>Solanoideae</taxon>
        <taxon>Solaneae</taxon>
        <taxon>Solanum</taxon>
    </lineage>
</organism>
<dbReference type="EMBL" id="JACXVP010000006">
    <property type="protein sequence ID" value="KAG5600813.1"/>
    <property type="molecule type" value="Genomic_DNA"/>
</dbReference>
<evidence type="ECO:0000313" key="1">
    <source>
        <dbReference type="EMBL" id="KAG5600813.1"/>
    </source>
</evidence>
<keyword evidence="2" id="KW-1185">Reference proteome</keyword>
<protein>
    <submittedName>
        <fullName evidence="1">Uncharacterized protein</fullName>
    </submittedName>
</protein>
<reference evidence="1 2" key="1">
    <citation type="submission" date="2020-09" db="EMBL/GenBank/DDBJ databases">
        <title>De no assembly of potato wild relative species, Solanum commersonii.</title>
        <authorList>
            <person name="Cho K."/>
        </authorList>
    </citation>
    <scope>NUCLEOTIDE SEQUENCE [LARGE SCALE GENOMIC DNA]</scope>
    <source>
        <strain evidence="1">LZ3.2</strain>
        <tissue evidence="1">Leaf</tissue>
    </source>
</reference>
<dbReference type="AlphaFoldDB" id="A0A9J5YLE5"/>
<proteinExistence type="predicted"/>
<accession>A0A9J5YLE5</accession>
<comment type="caution">
    <text evidence="1">The sequence shown here is derived from an EMBL/GenBank/DDBJ whole genome shotgun (WGS) entry which is preliminary data.</text>
</comment>
<evidence type="ECO:0000313" key="2">
    <source>
        <dbReference type="Proteomes" id="UP000824120"/>
    </source>
</evidence>